<dbReference type="GO" id="GO:0008270">
    <property type="term" value="F:zinc ion binding"/>
    <property type="evidence" value="ECO:0007669"/>
    <property type="project" value="UniProtKB-KW"/>
</dbReference>
<keyword evidence="3" id="KW-0862">Zinc</keyword>
<dbReference type="Proteomes" id="UP000187609">
    <property type="component" value="Unassembled WGS sequence"/>
</dbReference>
<dbReference type="InterPro" id="IPR000315">
    <property type="entry name" value="Znf_B-box"/>
</dbReference>
<dbReference type="InterPro" id="IPR049808">
    <property type="entry name" value="CONSTANS-like_Bbox1"/>
</dbReference>
<gene>
    <name evidence="5" type="primary">MIP1A_1</name>
    <name evidence="5" type="ORF">A4A49_62883</name>
</gene>
<dbReference type="CDD" id="cd19821">
    <property type="entry name" value="Bbox1_BBX-like"/>
    <property type="match status" value="1"/>
</dbReference>
<dbReference type="Gramene" id="OIT07672">
    <property type="protein sequence ID" value="OIT07672"/>
    <property type="gene ID" value="A4A49_62883"/>
</dbReference>
<dbReference type="SMART" id="SM00336">
    <property type="entry name" value="BBOX"/>
    <property type="match status" value="1"/>
</dbReference>
<organism evidence="5 6">
    <name type="scientific">Nicotiana attenuata</name>
    <name type="common">Coyote tobacco</name>
    <dbReference type="NCBI Taxonomy" id="49451"/>
    <lineage>
        <taxon>Eukaryota</taxon>
        <taxon>Viridiplantae</taxon>
        <taxon>Streptophyta</taxon>
        <taxon>Embryophyta</taxon>
        <taxon>Tracheophyta</taxon>
        <taxon>Spermatophyta</taxon>
        <taxon>Magnoliopsida</taxon>
        <taxon>eudicotyledons</taxon>
        <taxon>Gunneridae</taxon>
        <taxon>Pentapetalae</taxon>
        <taxon>asterids</taxon>
        <taxon>lamiids</taxon>
        <taxon>Solanales</taxon>
        <taxon>Solanaceae</taxon>
        <taxon>Nicotianoideae</taxon>
        <taxon>Nicotianeae</taxon>
        <taxon>Nicotiana</taxon>
    </lineage>
</organism>
<keyword evidence="1" id="KW-0479">Metal-binding</keyword>
<accession>A0A1J6J4S9</accession>
<evidence type="ECO:0000256" key="2">
    <source>
        <dbReference type="ARBA" id="ARBA00022771"/>
    </source>
</evidence>
<evidence type="ECO:0000256" key="1">
    <source>
        <dbReference type="ARBA" id="ARBA00022723"/>
    </source>
</evidence>
<feature type="domain" description="B box-type" evidence="4">
    <location>
        <begin position="18"/>
        <end position="64"/>
    </location>
</feature>
<evidence type="ECO:0000313" key="5">
    <source>
        <dbReference type="EMBL" id="OIT07672.1"/>
    </source>
</evidence>
<comment type="caution">
    <text evidence="5">The sequence shown here is derived from an EMBL/GenBank/DDBJ whole genome shotgun (WGS) entry which is preliminary data.</text>
</comment>
<evidence type="ECO:0000256" key="3">
    <source>
        <dbReference type="ARBA" id="ARBA00022833"/>
    </source>
</evidence>
<protein>
    <submittedName>
        <fullName evidence="5">B-box domain protein 30</fullName>
    </submittedName>
</protein>
<dbReference type="SMR" id="A0A1J6J4S9"/>
<dbReference type="AlphaFoldDB" id="A0A1J6J4S9"/>
<proteinExistence type="predicted"/>
<reference evidence="5" key="1">
    <citation type="submission" date="2016-11" db="EMBL/GenBank/DDBJ databases">
        <title>The genome of Nicotiana attenuata.</title>
        <authorList>
            <person name="Xu S."/>
            <person name="Brockmoeller T."/>
            <person name="Gaquerel E."/>
            <person name="Navarro A."/>
            <person name="Kuhl H."/>
            <person name="Gase K."/>
            <person name="Ling Z."/>
            <person name="Zhou W."/>
            <person name="Kreitzer C."/>
            <person name="Stanke M."/>
            <person name="Tang H."/>
            <person name="Lyons E."/>
            <person name="Pandey P."/>
            <person name="Pandey S.P."/>
            <person name="Timmermann B."/>
            <person name="Baldwin I.T."/>
        </authorList>
    </citation>
    <scope>NUCLEOTIDE SEQUENCE [LARGE SCALE GENOMIC DNA]</scope>
    <source>
        <strain evidence="5">UT</strain>
    </source>
</reference>
<keyword evidence="6" id="KW-1185">Reference proteome</keyword>
<sequence length="118" mass="13429">MCKGRREGEEEKTKANIAKCVSCALCKSEAYLYCQADDAFLCKKCDKWVHGANFLAQRHIRCILCGICKSLTQRYLIGISSEVILPTVVSFTQKSRRKYSSDSEEDCSRTVKEPFLFL</sequence>
<evidence type="ECO:0000259" key="4">
    <source>
        <dbReference type="SMART" id="SM00336"/>
    </source>
</evidence>
<name>A0A1J6J4S9_NICAT</name>
<dbReference type="PANTHER" id="PTHR31717">
    <property type="entry name" value="ZINC FINGER PROTEIN CONSTANS-LIKE 10"/>
    <property type="match status" value="1"/>
</dbReference>
<dbReference type="OMA" id="WVHRANF"/>
<evidence type="ECO:0000313" key="6">
    <source>
        <dbReference type="Proteomes" id="UP000187609"/>
    </source>
</evidence>
<dbReference type="PANTHER" id="PTHR31717:SF142">
    <property type="entry name" value="B-BOX DOMAIN PROTEIN 30-RELATED"/>
    <property type="match status" value="1"/>
</dbReference>
<keyword evidence="2" id="KW-0863">Zinc-finger</keyword>
<dbReference type="EMBL" id="MJEQ01037183">
    <property type="protein sequence ID" value="OIT07672.1"/>
    <property type="molecule type" value="Genomic_DNA"/>
</dbReference>